<organism evidence="1 2">
    <name type="scientific">Racocetra fulgida</name>
    <dbReference type="NCBI Taxonomy" id="60492"/>
    <lineage>
        <taxon>Eukaryota</taxon>
        <taxon>Fungi</taxon>
        <taxon>Fungi incertae sedis</taxon>
        <taxon>Mucoromycota</taxon>
        <taxon>Glomeromycotina</taxon>
        <taxon>Glomeromycetes</taxon>
        <taxon>Diversisporales</taxon>
        <taxon>Gigasporaceae</taxon>
        <taxon>Racocetra</taxon>
    </lineage>
</organism>
<protein>
    <submittedName>
        <fullName evidence="1">6635_t:CDS:1</fullName>
    </submittedName>
</protein>
<evidence type="ECO:0000313" key="2">
    <source>
        <dbReference type="Proteomes" id="UP000789396"/>
    </source>
</evidence>
<name>A0A9N9KCF7_9GLOM</name>
<dbReference type="EMBL" id="CAJVPZ010100131">
    <property type="protein sequence ID" value="CAG8821167.1"/>
    <property type="molecule type" value="Genomic_DNA"/>
</dbReference>
<reference evidence="1" key="1">
    <citation type="submission" date="2021-06" db="EMBL/GenBank/DDBJ databases">
        <authorList>
            <person name="Kallberg Y."/>
            <person name="Tangrot J."/>
            <person name="Rosling A."/>
        </authorList>
    </citation>
    <scope>NUCLEOTIDE SEQUENCE</scope>
    <source>
        <strain evidence="1">IN212</strain>
    </source>
</reference>
<dbReference type="AlphaFoldDB" id="A0A9N9KCF7"/>
<feature type="non-terminal residue" evidence="1">
    <location>
        <position position="63"/>
    </location>
</feature>
<evidence type="ECO:0000313" key="1">
    <source>
        <dbReference type="EMBL" id="CAG8821167.1"/>
    </source>
</evidence>
<dbReference type="OrthoDB" id="3596986at2759"/>
<gene>
    <name evidence="1" type="ORF">RFULGI_LOCUS19658</name>
</gene>
<feature type="non-terminal residue" evidence="1">
    <location>
        <position position="1"/>
    </location>
</feature>
<keyword evidence="2" id="KW-1185">Reference proteome</keyword>
<accession>A0A9N9KCF7</accession>
<sequence length="63" mass="7094">CTYPHVVKGKIGEIVEILIESRWLTIINATREDTIAWGTDIFTDDSDVVKVDLTDTPPQHDLV</sequence>
<proteinExistence type="predicted"/>
<dbReference type="Proteomes" id="UP000789396">
    <property type="component" value="Unassembled WGS sequence"/>
</dbReference>
<comment type="caution">
    <text evidence="1">The sequence shown here is derived from an EMBL/GenBank/DDBJ whole genome shotgun (WGS) entry which is preliminary data.</text>
</comment>